<proteinExistence type="predicted"/>
<gene>
    <name evidence="2" type="ORF">Tci_916723</name>
</gene>
<feature type="non-terminal residue" evidence="2">
    <location>
        <position position="1"/>
    </location>
</feature>
<accession>A0A699WJZ9</accession>
<comment type="caution">
    <text evidence="2">The sequence shown here is derived from an EMBL/GenBank/DDBJ whole genome shotgun (WGS) entry which is preliminary data.</text>
</comment>
<dbReference type="AlphaFoldDB" id="A0A699WJZ9"/>
<dbReference type="EMBL" id="BKCJ011630365">
    <property type="protein sequence ID" value="GFD44754.1"/>
    <property type="molecule type" value="Genomic_DNA"/>
</dbReference>
<sequence>KTELVVQLQQRIAGGWRGGRHSVEKALWSKPGRFLANSKRTLISAQCLAATPARQPALAAPGSRCSRGRRRRRR</sequence>
<protein>
    <submittedName>
        <fullName evidence="2">Uncharacterized protein</fullName>
    </submittedName>
</protein>
<organism evidence="2">
    <name type="scientific">Tanacetum cinerariifolium</name>
    <name type="common">Dalmatian daisy</name>
    <name type="synonym">Chrysanthemum cinerariifolium</name>
    <dbReference type="NCBI Taxonomy" id="118510"/>
    <lineage>
        <taxon>Eukaryota</taxon>
        <taxon>Viridiplantae</taxon>
        <taxon>Streptophyta</taxon>
        <taxon>Embryophyta</taxon>
        <taxon>Tracheophyta</taxon>
        <taxon>Spermatophyta</taxon>
        <taxon>Magnoliopsida</taxon>
        <taxon>eudicotyledons</taxon>
        <taxon>Gunneridae</taxon>
        <taxon>Pentapetalae</taxon>
        <taxon>asterids</taxon>
        <taxon>campanulids</taxon>
        <taxon>Asterales</taxon>
        <taxon>Asteraceae</taxon>
        <taxon>Asteroideae</taxon>
        <taxon>Anthemideae</taxon>
        <taxon>Anthemidinae</taxon>
        <taxon>Tanacetum</taxon>
    </lineage>
</organism>
<reference evidence="2" key="1">
    <citation type="journal article" date="2019" name="Sci. Rep.">
        <title>Draft genome of Tanacetum cinerariifolium, the natural source of mosquito coil.</title>
        <authorList>
            <person name="Yamashiro T."/>
            <person name="Shiraishi A."/>
            <person name="Satake H."/>
            <person name="Nakayama K."/>
        </authorList>
    </citation>
    <scope>NUCLEOTIDE SEQUENCE</scope>
</reference>
<name>A0A699WJZ9_TANCI</name>
<feature type="region of interest" description="Disordered" evidence="1">
    <location>
        <begin position="53"/>
        <end position="74"/>
    </location>
</feature>
<evidence type="ECO:0000256" key="1">
    <source>
        <dbReference type="SAM" id="MobiDB-lite"/>
    </source>
</evidence>
<feature type="compositionally biased region" description="Low complexity" evidence="1">
    <location>
        <begin position="53"/>
        <end position="65"/>
    </location>
</feature>
<evidence type="ECO:0000313" key="2">
    <source>
        <dbReference type="EMBL" id="GFD44754.1"/>
    </source>
</evidence>